<evidence type="ECO:0000256" key="2">
    <source>
        <dbReference type="SAM" id="Phobius"/>
    </source>
</evidence>
<accession>A0A166UUK0</accession>
<feature type="region of interest" description="Disordered" evidence="1">
    <location>
        <begin position="92"/>
        <end position="136"/>
    </location>
</feature>
<keyword evidence="2" id="KW-0472">Membrane</keyword>
<sequence length="136" mass="14325">MSISGSTGSDEKDVPGVNQLDNNVLTVDWDGPDDPENPQNCTMHHRKCTTIALVPLFTFITPVVSMIIATASAQVALKSGITSIQQSAHSARYTTARTSSRSQTPGAHLCDRPPSSSPSVSSPHQGATRPLVAVKS</sequence>
<proteinExistence type="predicted"/>
<feature type="transmembrane region" description="Helical" evidence="2">
    <location>
        <begin position="53"/>
        <end position="77"/>
    </location>
</feature>
<evidence type="ECO:0000256" key="1">
    <source>
        <dbReference type="SAM" id="MobiDB-lite"/>
    </source>
</evidence>
<dbReference type="STRING" id="436010.A0A166UUK0"/>
<gene>
    <name evidence="3" type="ORF">FIBSPDRAFT_551307</name>
</gene>
<feature type="compositionally biased region" description="Low complexity" evidence="1">
    <location>
        <begin position="113"/>
        <end position="123"/>
    </location>
</feature>
<dbReference type="Proteomes" id="UP000076532">
    <property type="component" value="Unassembled WGS sequence"/>
</dbReference>
<organism evidence="3 4">
    <name type="scientific">Athelia psychrophila</name>
    <dbReference type="NCBI Taxonomy" id="1759441"/>
    <lineage>
        <taxon>Eukaryota</taxon>
        <taxon>Fungi</taxon>
        <taxon>Dikarya</taxon>
        <taxon>Basidiomycota</taxon>
        <taxon>Agaricomycotina</taxon>
        <taxon>Agaricomycetes</taxon>
        <taxon>Agaricomycetidae</taxon>
        <taxon>Atheliales</taxon>
        <taxon>Atheliaceae</taxon>
        <taxon>Athelia</taxon>
    </lineage>
</organism>
<name>A0A166UUK0_9AGAM</name>
<reference evidence="3 4" key="1">
    <citation type="journal article" date="2016" name="Mol. Biol. Evol.">
        <title>Comparative Genomics of Early-Diverging Mushroom-Forming Fungi Provides Insights into the Origins of Lignocellulose Decay Capabilities.</title>
        <authorList>
            <person name="Nagy L.G."/>
            <person name="Riley R."/>
            <person name="Tritt A."/>
            <person name="Adam C."/>
            <person name="Daum C."/>
            <person name="Floudas D."/>
            <person name="Sun H."/>
            <person name="Yadav J.S."/>
            <person name="Pangilinan J."/>
            <person name="Larsson K.H."/>
            <person name="Matsuura K."/>
            <person name="Barry K."/>
            <person name="Labutti K."/>
            <person name="Kuo R."/>
            <person name="Ohm R.A."/>
            <person name="Bhattacharya S.S."/>
            <person name="Shirouzu T."/>
            <person name="Yoshinaga Y."/>
            <person name="Martin F.M."/>
            <person name="Grigoriev I.V."/>
            <person name="Hibbett D.S."/>
        </authorList>
    </citation>
    <scope>NUCLEOTIDE SEQUENCE [LARGE SCALE GENOMIC DNA]</scope>
    <source>
        <strain evidence="3 4">CBS 109695</strain>
    </source>
</reference>
<protein>
    <submittedName>
        <fullName evidence="3">Uncharacterized protein</fullName>
    </submittedName>
</protein>
<dbReference type="OrthoDB" id="3059356at2759"/>
<dbReference type="AlphaFoldDB" id="A0A166UUK0"/>
<keyword evidence="2" id="KW-0812">Transmembrane</keyword>
<evidence type="ECO:0000313" key="4">
    <source>
        <dbReference type="Proteomes" id="UP000076532"/>
    </source>
</evidence>
<keyword evidence="4" id="KW-1185">Reference proteome</keyword>
<feature type="compositionally biased region" description="Polar residues" evidence="1">
    <location>
        <begin position="92"/>
        <end position="105"/>
    </location>
</feature>
<evidence type="ECO:0000313" key="3">
    <source>
        <dbReference type="EMBL" id="KZP32045.1"/>
    </source>
</evidence>
<dbReference type="EMBL" id="KV417487">
    <property type="protein sequence ID" value="KZP32045.1"/>
    <property type="molecule type" value="Genomic_DNA"/>
</dbReference>
<keyword evidence="2" id="KW-1133">Transmembrane helix</keyword>